<dbReference type="Proteomes" id="UP001501237">
    <property type="component" value="Unassembled WGS sequence"/>
</dbReference>
<evidence type="ECO:0000256" key="1">
    <source>
        <dbReference type="SAM" id="Phobius"/>
    </source>
</evidence>
<comment type="caution">
    <text evidence="3">The sequence shown here is derived from an EMBL/GenBank/DDBJ whole genome shotgun (WGS) entry which is preliminary data.</text>
</comment>
<reference evidence="4" key="1">
    <citation type="journal article" date="2019" name="Int. J. Syst. Evol. Microbiol.">
        <title>The Global Catalogue of Microorganisms (GCM) 10K type strain sequencing project: providing services to taxonomists for standard genome sequencing and annotation.</title>
        <authorList>
            <consortium name="The Broad Institute Genomics Platform"/>
            <consortium name="The Broad Institute Genome Sequencing Center for Infectious Disease"/>
            <person name="Wu L."/>
            <person name="Ma J."/>
        </authorList>
    </citation>
    <scope>NUCLEOTIDE SEQUENCE [LARGE SCALE GENOMIC DNA]</scope>
    <source>
        <strain evidence="4">JCM 9377</strain>
    </source>
</reference>
<dbReference type="RefSeq" id="WP_344840075.1">
    <property type="nucleotide sequence ID" value="NZ_BAAAUV010000056.1"/>
</dbReference>
<dbReference type="InterPro" id="IPR045528">
    <property type="entry name" value="DO-GTPase2"/>
</dbReference>
<keyword evidence="1" id="KW-1133">Transmembrane helix</keyword>
<keyword evidence="4" id="KW-1185">Reference proteome</keyword>
<organism evidence="3 4">
    <name type="scientific">Actinocorallia longicatena</name>
    <dbReference type="NCBI Taxonomy" id="111803"/>
    <lineage>
        <taxon>Bacteria</taxon>
        <taxon>Bacillati</taxon>
        <taxon>Actinomycetota</taxon>
        <taxon>Actinomycetes</taxon>
        <taxon>Streptosporangiales</taxon>
        <taxon>Thermomonosporaceae</taxon>
        <taxon>Actinocorallia</taxon>
    </lineage>
</organism>
<evidence type="ECO:0000313" key="4">
    <source>
        <dbReference type="Proteomes" id="UP001501237"/>
    </source>
</evidence>
<sequence>MSYYFYEDHKRDYDLGCGLVFVCAVLLAIASFVVPALLLGIGVFVVGRLVVVYLQGLRSALGIGKGPHRTAVVPEPPKQHTDGRDPAWPHYLYGPAGNDLRNAAGVIWPTVRGRVTEDFRWLWLKMLKPRDRNRIFRRPAGIVIGAGILLGDALAAAAIALLATWQITIWALLVAVGFGFVHVLRGVDTVLLRIKGIRIFCQSCHQNVPYPVYACPGCARKHHDVRPGRYGMRYRICFCKERMPTLLLLGSARMEAFCTACEEPMATNTGTAVDSVLPVLGSPQSGKTRLMLAIVMSLYEKTSPHGATAQFADDESKDAYERFVPALRNGIDTWKTLPLGDRPLRSYSVYVKPPKGRTRLLHVFDPPGEVVKTAAELQSQRFLVQARTFLFVLDPLSIPALWSGLGRSEKRELDKYRSQMAPSAVFAQVLNAVQNLGVDTGKARLAVAITKHDLLRDHLPAADGDGIRDWLESDEVGLDNMVRSMRKTFAEVAFFRTSARIDERGSLDPNIAALTAWILRNEGLRLYT</sequence>
<evidence type="ECO:0000313" key="3">
    <source>
        <dbReference type="EMBL" id="GAA3243203.1"/>
    </source>
</evidence>
<keyword evidence="1" id="KW-0812">Transmembrane</keyword>
<feature type="domain" description="Double-GTPase 2" evidence="2">
    <location>
        <begin position="276"/>
        <end position="509"/>
    </location>
</feature>
<evidence type="ECO:0000259" key="2">
    <source>
        <dbReference type="Pfam" id="PF19993"/>
    </source>
</evidence>
<feature type="transmembrane region" description="Helical" evidence="1">
    <location>
        <begin position="12"/>
        <end position="30"/>
    </location>
</feature>
<feature type="transmembrane region" description="Helical" evidence="1">
    <location>
        <begin position="140"/>
        <end position="161"/>
    </location>
</feature>
<dbReference type="EMBL" id="BAAAUV010000056">
    <property type="protein sequence ID" value="GAA3243203.1"/>
    <property type="molecule type" value="Genomic_DNA"/>
</dbReference>
<proteinExistence type="predicted"/>
<accession>A0ABP6QMS4</accession>
<feature type="transmembrane region" description="Helical" evidence="1">
    <location>
        <begin position="167"/>
        <end position="187"/>
    </location>
</feature>
<gene>
    <name evidence="3" type="ORF">GCM10010468_81260</name>
</gene>
<protein>
    <recommendedName>
        <fullName evidence="2">Double-GTPase 2 domain-containing protein</fullName>
    </recommendedName>
</protein>
<keyword evidence="1" id="KW-0472">Membrane</keyword>
<dbReference type="Pfam" id="PF19993">
    <property type="entry name" value="DO-GTPase2"/>
    <property type="match status" value="1"/>
</dbReference>
<name>A0ABP6QMS4_9ACTN</name>